<evidence type="ECO:0000259" key="2">
    <source>
        <dbReference type="PROSITE" id="PS51352"/>
    </source>
</evidence>
<proteinExistence type="predicted"/>
<comment type="caution">
    <text evidence="3">The sequence shown here is derived from an EMBL/GenBank/DDBJ whole genome shotgun (WGS) entry which is preliminary data.</text>
</comment>
<dbReference type="InterPro" id="IPR013766">
    <property type="entry name" value="Thioredoxin_domain"/>
</dbReference>
<evidence type="ECO:0000256" key="1">
    <source>
        <dbReference type="SAM" id="SignalP"/>
    </source>
</evidence>
<dbReference type="InterPro" id="IPR036249">
    <property type="entry name" value="Thioredoxin-like_sf"/>
</dbReference>
<accession>A0A832J813</accession>
<feature type="domain" description="Thioredoxin" evidence="2">
    <location>
        <begin position="11"/>
        <end position="151"/>
    </location>
</feature>
<feature type="signal peptide" evidence="1">
    <location>
        <begin position="1"/>
        <end position="18"/>
    </location>
</feature>
<evidence type="ECO:0000313" key="3">
    <source>
        <dbReference type="EMBL" id="HHJ81394.1"/>
    </source>
</evidence>
<keyword evidence="1" id="KW-0732">Signal</keyword>
<name>A0A832J813_9GAMM</name>
<dbReference type="AlphaFoldDB" id="A0A832J813"/>
<dbReference type="PROSITE" id="PS51352">
    <property type="entry name" value="THIOREDOXIN_2"/>
    <property type="match status" value="1"/>
</dbReference>
<dbReference type="SUPFAM" id="SSF52833">
    <property type="entry name" value="Thioredoxin-like"/>
    <property type="match status" value="1"/>
</dbReference>
<dbReference type="Gene3D" id="3.40.30.10">
    <property type="entry name" value="Glutaredoxin"/>
    <property type="match status" value="1"/>
</dbReference>
<sequence length="163" mass="18431">MSRLLVTLTLLLPQLLLAAAPKPFVSGSMAEIQSSQGEAPMIVSFWSIDCPPCYKELLIWRNLSQRLPQLKLVLVSTDELDAQSEVVEVLQQKGVTGLGRGLETWQFADAHTQRLRYEIDKTWYGELPRSYFYSANGQVEAISGLLDQAKIEQWLAQFYPLTK</sequence>
<reference evidence="3" key="1">
    <citation type="journal article" date="2020" name="mSystems">
        <title>Genome- and Community-Level Interaction Insights into Carbon Utilization and Element Cycling Functions of Hydrothermarchaeota in Hydrothermal Sediment.</title>
        <authorList>
            <person name="Zhou Z."/>
            <person name="Liu Y."/>
            <person name="Xu W."/>
            <person name="Pan J."/>
            <person name="Luo Z.H."/>
            <person name="Li M."/>
        </authorList>
    </citation>
    <scope>NUCLEOTIDE SEQUENCE [LARGE SCALE GENOMIC DNA]</scope>
    <source>
        <strain evidence="3">HyVt-505</strain>
    </source>
</reference>
<dbReference type="Proteomes" id="UP000885832">
    <property type="component" value="Unassembled WGS sequence"/>
</dbReference>
<feature type="chain" id="PRO_5032527880" evidence="1">
    <location>
        <begin position="19"/>
        <end position="163"/>
    </location>
</feature>
<organism evidence="3">
    <name type="scientific">Candidatus Tenderia electrophaga</name>
    <dbReference type="NCBI Taxonomy" id="1748243"/>
    <lineage>
        <taxon>Bacteria</taxon>
        <taxon>Pseudomonadati</taxon>
        <taxon>Pseudomonadota</taxon>
        <taxon>Gammaproteobacteria</taxon>
        <taxon>Candidatus Tenderiales</taxon>
        <taxon>Candidatus Tenderiaceae</taxon>
        <taxon>Candidatus Tenderia</taxon>
    </lineage>
</organism>
<protein>
    <submittedName>
        <fullName evidence="3">Redoxin domain-containing protein</fullName>
    </submittedName>
</protein>
<dbReference type="EMBL" id="DRNF01000452">
    <property type="protein sequence ID" value="HHJ81394.1"/>
    <property type="molecule type" value="Genomic_DNA"/>
</dbReference>
<gene>
    <name evidence="3" type="ORF">ENJ65_07145</name>
</gene>